<keyword evidence="3" id="KW-0238">DNA-binding</keyword>
<dbReference type="EMBL" id="SMFN01000001">
    <property type="protein sequence ID" value="TDE07837.1"/>
    <property type="molecule type" value="Genomic_DNA"/>
</dbReference>
<protein>
    <recommendedName>
        <fullName evidence="5">Type I restriction modification DNA specificity domain-containing protein</fullName>
    </recommendedName>
</protein>
<evidence type="ECO:0000313" key="6">
    <source>
        <dbReference type="EMBL" id="TDE07837.1"/>
    </source>
</evidence>
<dbReference type="InterPro" id="IPR044946">
    <property type="entry name" value="Restrct_endonuc_typeI_TRD_sf"/>
</dbReference>
<evidence type="ECO:0000256" key="3">
    <source>
        <dbReference type="ARBA" id="ARBA00023125"/>
    </source>
</evidence>
<dbReference type="OrthoDB" id="1002506at2"/>
<name>A0A4R5D5L2_9FLAO</name>
<dbReference type="InterPro" id="IPR052021">
    <property type="entry name" value="Type-I_RS_S_subunit"/>
</dbReference>
<dbReference type="InterPro" id="IPR000055">
    <property type="entry name" value="Restrct_endonuc_typeI_TRD"/>
</dbReference>
<evidence type="ECO:0000259" key="5">
    <source>
        <dbReference type="Pfam" id="PF01420"/>
    </source>
</evidence>
<dbReference type="Proteomes" id="UP000294644">
    <property type="component" value="Unassembled WGS sequence"/>
</dbReference>
<gene>
    <name evidence="6" type="ORF">E0F91_01785</name>
</gene>
<comment type="caution">
    <text evidence="6">The sequence shown here is derived from an EMBL/GenBank/DDBJ whole genome shotgun (WGS) entry which is preliminary data.</text>
</comment>
<feature type="domain" description="Type I restriction modification DNA specificity" evidence="5">
    <location>
        <begin position="3"/>
        <end position="172"/>
    </location>
</feature>
<dbReference type="GO" id="GO:0009307">
    <property type="term" value="P:DNA restriction-modification system"/>
    <property type="evidence" value="ECO:0007669"/>
    <property type="project" value="UniProtKB-KW"/>
</dbReference>
<keyword evidence="4" id="KW-0175">Coiled coil</keyword>
<dbReference type="GO" id="GO:0003677">
    <property type="term" value="F:DNA binding"/>
    <property type="evidence" value="ECO:0007669"/>
    <property type="project" value="UniProtKB-KW"/>
</dbReference>
<evidence type="ECO:0000256" key="1">
    <source>
        <dbReference type="ARBA" id="ARBA00010923"/>
    </source>
</evidence>
<dbReference type="PANTHER" id="PTHR30408:SF12">
    <property type="entry name" value="TYPE I RESTRICTION ENZYME MJAVIII SPECIFICITY SUBUNIT"/>
    <property type="match status" value="1"/>
</dbReference>
<dbReference type="PANTHER" id="PTHR30408">
    <property type="entry name" value="TYPE-1 RESTRICTION ENZYME ECOKI SPECIFICITY PROTEIN"/>
    <property type="match status" value="1"/>
</dbReference>
<evidence type="ECO:0000256" key="2">
    <source>
        <dbReference type="ARBA" id="ARBA00022747"/>
    </source>
</evidence>
<keyword evidence="7" id="KW-1185">Reference proteome</keyword>
<dbReference type="AlphaFoldDB" id="A0A4R5D5L2"/>
<accession>A0A4R5D5L2</accession>
<organism evidence="6 7">
    <name type="scientific">Flavobacterium sandaracinum</name>
    <dbReference type="NCBI Taxonomy" id="2541733"/>
    <lineage>
        <taxon>Bacteria</taxon>
        <taxon>Pseudomonadati</taxon>
        <taxon>Bacteroidota</taxon>
        <taxon>Flavobacteriia</taxon>
        <taxon>Flavobacteriales</taxon>
        <taxon>Flavobacteriaceae</taxon>
        <taxon>Flavobacterium</taxon>
    </lineage>
</organism>
<comment type="similarity">
    <text evidence="1">Belongs to the type-I restriction system S methylase family.</text>
</comment>
<sequence length="187" mass="21390">MFMTYKLTDIIKMKSGVFAKGDTNPDVYYIQSTDFDSYKKWVENLNPVLSVGPKLEKHILKQGDILFAVKGREFFAVVYDGRYAPAVASTTFLVLQVKAKNILPEYVVWFLNHSKSQAILWSMARGTAISSITKSTLEQIEIPIPSVSKQNSILEFSNLQKKENQLQQQIIQLKQVYINELTYKSIQ</sequence>
<dbReference type="Gene3D" id="3.90.220.20">
    <property type="entry name" value="DNA methylase specificity domains"/>
    <property type="match status" value="1"/>
</dbReference>
<reference evidence="6 7" key="1">
    <citation type="submission" date="2019-03" db="EMBL/GenBank/DDBJ databases">
        <title>Flavobacterium LB-D12 sp. nov., isolated from arctic soil.</title>
        <authorList>
            <person name="Chaudhary D.K."/>
        </authorList>
    </citation>
    <scope>NUCLEOTIDE SEQUENCE [LARGE SCALE GENOMIC DNA]</scope>
    <source>
        <strain evidence="6 7">LB-D12</strain>
    </source>
</reference>
<keyword evidence="2" id="KW-0680">Restriction system</keyword>
<dbReference type="CDD" id="cd16961">
    <property type="entry name" value="RMtype1_S_TRD-CR_like"/>
    <property type="match status" value="1"/>
</dbReference>
<proteinExistence type="inferred from homology"/>
<feature type="coiled-coil region" evidence="4">
    <location>
        <begin position="149"/>
        <end position="179"/>
    </location>
</feature>
<dbReference type="SUPFAM" id="SSF116734">
    <property type="entry name" value="DNA methylase specificity domain"/>
    <property type="match status" value="1"/>
</dbReference>
<dbReference type="RefSeq" id="WP_132064644.1">
    <property type="nucleotide sequence ID" value="NZ_SMFN01000001.1"/>
</dbReference>
<evidence type="ECO:0000256" key="4">
    <source>
        <dbReference type="SAM" id="Coils"/>
    </source>
</evidence>
<dbReference type="Pfam" id="PF01420">
    <property type="entry name" value="Methylase_S"/>
    <property type="match status" value="1"/>
</dbReference>
<evidence type="ECO:0000313" key="7">
    <source>
        <dbReference type="Proteomes" id="UP000294644"/>
    </source>
</evidence>